<dbReference type="Gene3D" id="3.40.309.10">
    <property type="entry name" value="Aldehyde Dehydrogenase, Chain A, domain 2"/>
    <property type="match status" value="1"/>
</dbReference>
<accession>A0ABX3MI81</accession>
<evidence type="ECO:0000256" key="2">
    <source>
        <dbReference type="PROSITE-ProRule" id="PRU10007"/>
    </source>
</evidence>
<sequence>MSKVIQCISPVDGQVYAERKTLSHPEAQAMVAQLKAAQADWAARPLAERIKLVEAGIAKLNEKKDQVVEELAWQMGRPTRYGGEFGGMNERAGYMASIAESALAPMVVEESPAFLRQITREPVGLVLIIAPWNYPYMTVINSLVPALIAGNTVMLKHATQTLMVGERIAEAFHEAGIPQDVFQNVFLSHEVTETLLGERAFDFINFTGSVGGGRNIEKAAAGTFVGMGLELGGKDPGYVAKDADLDAAVDGLMDGALFNAGQCCCGIERIYVHESLYDAFVEKAVDWASKLKLGNPFEPETTIGPMANKRFADVVRGQIEDAITDGAKPLLDPALFPADDGGAYLAPQILVDVNHEMRVMREESFGPVVGIMSVKNDEEAIAAMNDCDYGLTCSIWTADPVRAEAIGARLQTGTVFMNRCDYLDPALCWTGCKETGRGGSLSVLGYHALTRPKSYHLKKVTK</sequence>
<dbReference type="PROSITE" id="PS00687">
    <property type="entry name" value="ALDEHYDE_DEHYDR_GLU"/>
    <property type="match status" value="1"/>
</dbReference>
<evidence type="ECO:0000256" key="3">
    <source>
        <dbReference type="RuleBase" id="RU003345"/>
    </source>
</evidence>
<dbReference type="InterPro" id="IPR016160">
    <property type="entry name" value="Ald_DH_CS_CYS"/>
</dbReference>
<dbReference type="InterPro" id="IPR016162">
    <property type="entry name" value="Ald_DH_N"/>
</dbReference>
<feature type="active site" evidence="2">
    <location>
        <position position="230"/>
    </location>
</feature>
<dbReference type="Gene3D" id="3.40.605.10">
    <property type="entry name" value="Aldehyde Dehydrogenase, Chain A, domain 1"/>
    <property type="match status" value="1"/>
</dbReference>
<dbReference type="PROSITE" id="PS00070">
    <property type="entry name" value="ALDEHYDE_DEHYDR_CYS"/>
    <property type="match status" value="1"/>
</dbReference>
<keyword evidence="1 3" id="KW-0560">Oxidoreductase</keyword>
<evidence type="ECO:0000313" key="6">
    <source>
        <dbReference type="Proteomes" id="UP000242224"/>
    </source>
</evidence>
<dbReference type="CDD" id="cd07102">
    <property type="entry name" value="ALDH_EDX86601"/>
    <property type="match status" value="1"/>
</dbReference>
<evidence type="ECO:0000313" key="5">
    <source>
        <dbReference type="EMBL" id="OOY11219.1"/>
    </source>
</evidence>
<dbReference type="SUPFAM" id="SSF53720">
    <property type="entry name" value="ALDH-like"/>
    <property type="match status" value="1"/>
</dbReference>
<dbReference type="PANTHER" id="PTHR11699">
    <property type="entry name" value="ALDEHYDE DEHYDROGENASE-RELATED"/>
    <property type="match status" value="1"/>
</dbReference>
<comment type="caution">
    <text evidence="5">The sequence shown here is derived from an EMBL/GenBank/DDBJ whole genome shotgun (WGS) entry which is preliminary data.</text>
</comment>
<reference evidence="5 6" key="1">
    <citation type="submission" date="2016-11" db="EMBL/GenBank/DDBJ databases">
        <title>A multilocus sequence analysis scheme for characterization of bacteria in the genus Thioclava.</title>
        <authorList>
            <person name="Liu Y."/>
            <person name="Shao Z."/>
        </authorList>
    </citation>
    <scope>NUCLEOTIDE SEQUENCE [LARGE SCALE GENOMIC DNA]</scope>
    <source>
        <strain evidence="5 6">11.10-0-13</strain>
    </source>
</reference>
<evidence type="ECO:0000259" key="4">
    <source>
        <dbReference type="Pfam" id="PF00171"/>
    </source>
</evidence>
<keyword evidence="6" id="KW-1185">Reference proteome</keyword>
<protein>
    <submittedName>
        <fullName evidence="5">Aldehyde dehydrogenase</fullName>
    </submittedName>
</protein>
<dbReference type="InterPro" id="IPR016161">
    <property type="entry name" value="Ald_DH/histidinol_DH"/>
</dbReference>
<dbReference type="InterPro" id="IPR029510">
    <property type="entry name" value="Ald_DH_CS_GLU"/>
</dbReference>
<dbReference type="EMBL" id="MPZS01000003">
    <property type="protein sequence ID" value="OOY11219.1"/>
    <property type="molecule type" value="Genomic_DNA"/>
</dbReference>
<dbReference type="Proteomes" id="UP000242224">
    <property type="component" value="Unassembled WGS sequence"/>
</dbReference>
<name>A0ABX3MI81_9RHOB</name>
<evidence type="ECO:0000256" key="1">
    <source>
        <dbReference type="ARBA" id="ARBA00023002"/>
    </source>
</evidence>
<dbReference type="RefSeq" id="WP_078575019.1">
    <property type="nucleotide sequence ID" value="NZ_MPZS01000003.1"/>
</dbReference>
<feature type="domain" description="Aldehyde dehydrogenase" evidence="4">
    <location>
        <begin position="3"/>
        <end position="454"/>
    </location>
</feature>
<gene>
    <name evidence="5" type="ORF">BMG00_15940</name>
</gene>
<organism evidence="5 6">
    <name type="scientific">Thioclava marina</name>
    <dbReference type="NCBI Taxonomy" id="1915077"/>
    <lineage>
        <taxon>Bacteria</taxon>
        <taxon>Pseudomonadati</taxon>
        <taxon>Pseudomonadota</taxon>
        <taxon>Alphaproteobacteria</taxon>
        <taxon>Rhodobacterales</taxon>
        <taxon>Paracoccaceae</taxon>
        <taxon>Thioclava</taxon>
    </lineage>
</organism>
<dbReference type="InterPro" id="IPR015590">
    <property type="entry name" value="Aldehyde_DH_dom"/>
</dbReference>
<dbReference type="Pfam" id="PF00171">
    <property type="entry name" value="Aldedh"/>
    <property type="match status" value="1"/>
</dbReference>
<proteinExistence type="inferred from homology"/>
<comment type="similarity">
    <text evidence="3">Belongs to the aldehyde dehydrogenase family.</text>
</comment>
<dbReference type="InterPro" id="IPR016163">
    <property type="entry name" value="Ald_DH_C"/>
</dbReference>